<reference evidence="3" key="1">
    <citation type="journal article" date="2019" name="Int. J. Syst. Evol. Microbiol.">
        <title>The Global Catalogue of Microorganisms (GCM) 10K type strain sequencing project: providing services to taxonomists for standard genome sequencing and annotation.</title>
        <authorList>
            <consortium name="The Broad Institute Genomics Platform"/>
            <consortium name="The Broad Institute Genome Sequencing Center for Infectious Disease"/>
            <person name="Wu L."/>
            <person name="Ma J."/>
        </authorList>
    </citation>
    <scope>NUCLEOTIDE SEQUENCE [LARGE SCALE GENOMIC DNA]</scope>
    <source>
        <strain evidence="3">JCM 17626</strain>
    </source>
</reference>
<dbReference type="InterPro" id="IPR050194">
    <property type="entry name" value="Glycosyltransferase_grp1"/>
</dbReference>
<dbReference type="SUPFAM" id="SSF53756">
    <property type="entry name" value="UDP-Glycosyltransferase/glycogen phosphorylase"/>
    <property type="match status" value="1"/>
</dbReference>
<protein>
    <submittedName>
        <fullName evidence="2">Glycosyltransferase family 4 protein</fullName>
    </submittedName>
</protein>
<dbReference type="RefSeq" id="WP_344851695.1">
    <property type="nucleotide sequence ID" value="NZ_BAABBY010000005.1"/>
</dbReference>
<evidence type="ECO:0000313" key="3">
    <source>
        <dbReference type="Proteomes" id="UP001501772"/>
    </source>
</evidence>
<dbReference type="PANTHER" id="PTHR45947:SF3">
    <property type="entry name" value="SULFOQUINOVOSYL TRANSFERASE SQD2"/>
    <property type="match status" value="1"/>
</dbReference>
<proteinExistence type="predicted"/>
<dbReference type="Gene3D" id="3.40.50.2000">
    <property type="entry name" value="Glycogen Phosphorylase B"/>
    <property type="match status" value="2"/>
</dbReference>
<dbReference type="CDD" id="cd03801">
    <property type="entry name" value="GT4_PimA-like"/>
    <property type="match status" value="1"/>
</dbReference>
<name>A0ABP8BEL5_9SPHI</name>
<evidence type="ECO:0000259" key="1">
    <source>
        <dbReference type="Pfam" id="PF00534"/>
    </source>
</evidence>
<organism evidence="2 3">
    <name type="scientific">Pedobacter jeongneungensis</name>
    <dbReference type="NCBI Taxonomy" id="947309"/>
    <lineage>
        <taxon>Bacteria</taxon>
        <taxon>Pseudomonadati</taxon>
        <taxon>Bacteroidota</taxon>
        <taxon>Sphingobacteriia</taxon>
        <taxon>Sphingobacteriales</taxon>
        <taxon>Sphingobacteriaceae</taxon>
        <taxon>Pedobacter</taxon>
    </lineage>
</organism>
<dbReference type="EMBL" id="BAABBY010000005">
    <property type="protein sequence ID" value="GAA4205081.1"/>
    <property type="molecule type" value="Genomic_DNA"/>
</dbReference>
<comment type="caution">
    <text evidence="2">The sequence shown here is derived from an EMBL/GenBank/DDBJ whole genome shotgun (WGS) entry which is preliminary data.</text>
</comment>
<evidence type="ECO:0000313" key="2">
    <source>
        <dbReference type="EMBL" id="GAA4205081.1"/>
    </source>
</evidence>
<sequence>MMKILHTVESYLPSRHGMQEVVTQLSEALVKMGHDVSIATSYNEHRKVEVINGVKIVAFKIEGNYSTGIKGDVSEYQNYLLASNFDIITNFAAQQWATDLMLPIMDQMKGKKIFVPTGFSALNQPIYREYFTKMKLWMKGYDDNVFLSDNYRDINFAKENNITSIKIIPNGASEKEFSETNFINVRELIGVPDETTLILSVGSHTGYKGHDKSIEIFQKAKIPNSALLIIGNVTTSGGKFKSILKGYLNLLGLKRTNCSLSCRTKARLHNSKKLNNSIHIREFPRSVTVNAYKQADLFMLTSLIECSPIVLFEALAGETPFLVNDVGNAKEIINWTRGGKLLPTTFDDNGFSIVDIDSSADILRDLVKDTNQMEKYAYDGHTAFLNGFTWEKIALKYERLYFSHVNKLN</sequence>
<dbReference type="Proteomes" id="UP001501772">
    <property type="component" value="Unassembled WGS sequence"/>
</dbReference>
<dbReference type="InterPro" id="IPR001296">
    <property type="entry name" value="Glyco_trans_1"/>
</dbReference>
<dbReference type="Pfam" id="PF00534">
    <property type="entry name" value="Glycos_transf_1"/>
    <property type="match status" value="1"/>
</dbReference>
<feature type="domain" description="Glycosyl transferase family 1" evidence="1">
    <location>
        <begin position="189"/>
        <end position="375"/>
    </location>
</feature>
<accession>A0ABP8BEL5</accession>
<gene>
    <name evidence="2" type="ORF">GCM10022289_24030</name>
</gene>
<dbReference type="PANTHER" id="PTHR45947">
    <property type="entry name" value="SULFOQUINOVOSYL TRANSFERASE SQD2"/>
    <property type="match status" value="1"/>
</dbReference>
<keyword evidence="3" id="KW-1185">Reference proteome</keyword>